<proteinExistence type="predicted"/>
<organism evidence="1 2">
    <name type="scientific">Pseudomonas frederiksbergensis</name>
    <dbReference type="NCBI Taxonomy" id="104087"/>
    <lineage>
        <taxon>Bacteria</taxon>
        <taxon>Pseudomonadati</taxon>
        <taxon>Pseudomonadota</taxon>
        <taxon>Gammaproteobacteria</taxon>
        <taxon>Pseudomonadales</taxon>
        <taxon>Pseudomonadaceae</taxon>
        <taxon>Pseudomonas</taxon>
    </lineage>
</organism>
<comment type="caution">
    <text evidence="1">The sequence shown here is derived from an EMBL/GenBank/DDBJ whole genome shotgun (WGS) entry which is preliminary data.</text>
</comment>
<dbReference type="RefSeq" id="WP_163910333.1">
    <property type="nucleotide sequence ID" value="NZ_JAAAXX010000001.1"/>
</dbReference>
<dbReference type="AlphaFoldDB" id="A0A6L5C4B0"/>
<name>A0A6L5C4B0_9PSED</name>
<dbReference type="EMBL" id="JAAAXX010000001">
    <property type="protein sequence ID" value="KAF2395423.1"/>
    <property type="molecule type" value="Genomic_DNA"/>
</dbReference>
<dbReference type="Proteomes" id="UP000475265">
    <property type="component" value="Unassembled WGS sequence"/>
</dbReference>
<gene>
    <name evidence="1" type="ORF">FX983_03408</name>
</gene>
<protein>
    <submittedName>
        <fullName evidence="1">Uncharacterized protein</fullName>
    </submittedName>
</protein>
<reference evidence="1 2" key="1">
    <citation type="submission" date="2019-12" db="EMBL/GenBank/DDBJ databases">
        <title>Endophytic bacteria associated with Panax ginseng seedlings.</title>
        <authorList>
            <person name="Park J.M."/>
            <person name="Shin R."/>
            <person name="Jo S.H."/>
        </authorList>
    </citation>
    <scope>NUCLEOTIDE SEQUENCE [LARGE SCALE GENOMIC DNA]</scope>
    <source>
        <strain evidence="1 2">PgKB32</strain>
    </source>
</reference>
<evidence type="ECO:0000313" key="1">
    <source>
        <dbReference type="EMBL" id="KAF2395423.1"/>
    </source>
</evidence>
<accession>A0A6L5C4B0</accession>
<sequence>MQTTQHNNRRCPVYLHPAACSSRAAVEAIQRRTGLLVITTPKGRTEAIQAFNTPAAEDSHAPFGGNAA</sequence>
<evidence type="ECO:0000313" key="2">
    <source>
        <dbReference type="Proteomes" id="UP000475265"/>
    </source>
</evidence>